<accession>A0A173G991</accession>
<evidence type="ECO:0000256" key="4">
    <source>
        <dbReference type="ARBA" id="ARBA00023002"/>
    </source>
</evidence>
<dbReference type="GO" id="GO:0005507">
    <property type="term" value="F:copper ion binding"/>
    <property type="evidence" value="ECO:0007669"/>
    <property type="project" value="InterPro"/>
</dbReference>
<evidence type="ECO:0008006" key="11">
    <source>
        <dbReference type="Google" id="ProtNLM"/>
    </source>
</evidence>
<dbReference type="InterPro" id="IPR008972">
    <property type="entry name" value="Cupredoxin"/>
</dbReference>
<evidence type="ECO:0000256" key="6">
    <source>
        <dbReference type="ARBA" id="ARBA00023180"/>
    </source>
</evidence>
<protein>
    <recommendedName>
        <fullName evidence="11">Laccase</fullName>
    </recommendedName>
</protein>
<dbReference type="Pfam" id="PF07732">
    <property type="entry name" value="Cu-oxidase_3"/>
    <property type="match status" value="1"/>
</dbReference>
<dbReference type="Pfam" id="PF00394">
    <property type="entry name" value="Cu-oxidase"/>
    <property type="match status" value="1"/>
</dbReference>
<comment type="similarity">
    <text evidence="1">Belongs to the multicopper oxidase family.</text>
</comment>
<dbReference type="Gene3D" id="2.60.40.420">
    <property type="entry name" value="Cupredoxins - blue copper proteins"/>
    <property type="match status" value="3"/>
</dbReference>
<evidence type="ECO:0000259" key="7">
    <source>
        <dbReference type="Pfam" id="PF00394"/>
    </source>
</evidence>
<keyword evidence="4" id="KW-0560">Oxidoreductase</keyword>
<sequence>MDGWHSGRSNLRLSETPQKRNMMKTLLTQAGRRRESGPCHKATLPVKKLIELATRRCLSSFVSLVELTTASYPGVRSDVLCRFLRDVSLPLGEQLVTVYERVLLGYKKSTSIMGVMLSRGDTVSHNSTSLGGGLTQARTNGLSLLGTLVAPLLPLFLRNNPLPNGFPWSGLDLTTDYYERHPSTGVIRSYDFTVSRGRIAPDGYEREVLLVNGAFPGPLIEANWGDTIQVTVHNNISNIEEGVALHWHGFLQRGKPWEDGVPSVTQCPIPPGKSFTYSFEAELYGTTWYHSHYSAQYAGGLFGPMVIYGPHTGKYDIDLGPVMVSDWYHKEYYRLVEETMKPNGTVFFSDNNLINGKANFDCSKLPAEDKTPCVSNAGIAKFRFTRGKTHRLRLINTGGEALQRFSIDGHIMTVIANDFVPVEPYDTQVVTLGVGQRTDVLVTAQGVLNSYWMRSNISTKCSLTSKPHAYAAIFYEDADETQQPQSEPFDVPDPETCANDDLSMTKPAMQRQPSEPDLEYTLEVKFFQNASNVNLWSFGGTDFRGDYNSPTLLLSALGNHTFDPQWNVKNTGDAKSVRVHVVNKTPVSHPMHLHGFNMYILSEGAGAWDGTIVNSENPQRRDVVQLRESGHLVMQFDAGENPGLLVQFLTKPDDVHQMQDRLPQVVAETCRQWGEWTNTNIPDQIDSGL</sequence>
<dbReference type="FunFam" id="2.60.40.420:FF:000021">
    <property type="entry name" value="Extracellular dihydrogeodin oxidase/laccase"/>
    <property type="match status" value="1"/>
</dbReference>
<dbReference type="Pfam" id="PF07731">
    <property type="entry name" value="Cu-oxidase_2"/>
    <property type="match status" value="1"/>
</dbReference>
<name>A0A173G991_9HYPO</name>
<keyword evidence="6" id="KW-0325">Glycoprotein</keyword>
<proteinExistence type="inferred from homology"/>
<dbReference type="InterPro" id="IPR045087">
    <property type="entry name" value="Cu-oxidase_fam"/>
</dbReference>
<dbReference type="PANTHER" id="PTHR11709:SF145">
    <property type="entry name" value="LCC1"/>
    <property type="match status" value="1"/>
</dbReference>
<feature type="domain" description="Plastocyanin-like" evidence="8">
    <location>
        <begin position="558"/>
        <end position="643"/>
    </location>
</feature>
<evidence type="ECO:0000256" key="3">
    <source>
        <dbReference type="ARBA" id="ARBA00022737"/>
    </source>
</evidence>
<evidence type="ECO:0000256" key="2">
    <source>
        <dbReference type="ARBA" id="ARBA00022723"/>
    </source>
</evidence>
<dbReference type="EMBL" id="KU202395">
    <property type="protein sequence ID" value="ANH22780.1"/>
    <property type="molecule type" value="Genomic_DNA"/>
</dbReference>
<evidence type="ECO:0000259" key="9">
    <source>
        <dbReference type="Pfam" id="PF07732"/>
    </source>
</evidence>
<keyword evidence="5" id="KW-0186">Copper</keyword>
<dbReference type="CDD" id="cd13880">
    <property type="entry name" value="CuRO_2_MaLCC_like"/>
    <property type="match status" value="1"/>
</dbReference>
<keyword evidence="3" id="KW-0677">Repeat</keyword>
<evidence type="ECO:0000259" key="8">
    <source>
        <dbReference type="Pfam" id="PF07731"/>
    </source>
</evidence>
<dbReference type="InterPro" id="IPR011706">
    <property type="entry name" value="Cu-oxidase_C"/>
</dbReference>
<evidence type="ECO:0000313" key="10">
    <source>
        <dbReference type="EMBL" id="ANH22780.1"/>
    </source>
</evidence>
<dbReference type="AlphaFoldDB" id="A0A173G991"/>
<reference evidence="10" key="1">
    <citation type="journal article" date="2016" name="BMC Genomics">
        <title>Genome sequence and comparative analysis of clavicipitaceous insect-pathogenic fungus Aschersonia badia with Metarhizium spp.</title>
        <authorList>
            <person name="Agrawal Y."/>
            <person name="Narwani T."/>
            <person name="Subramanian S."/>
        </authorList>
    </citation>
    <scope>NUCLEOTIDE SEQUENCE</scope>
    <source>
        <strain evidence="10">MTCC 10142</strain>
    </source>
</reference>
<dbReference type="GO" id="GO:0016491">
    <property type="term" value="F:oxidoreductase activity"/>
    <property type="evidence" value="ECO:0007669"/>
    <property type="project" value="UniProtKB-KW"/>
</dbReference>
<dbReference type="PANTHER" id="PTHR11709">
    <property type="entry name" value="MULTI-COPPER OXIDASE"/>
    <property type="match status" value="1"/>
</dbReference>
<feature type="domain" description="Plastocyanin-like" evidence="7">
    <location>
        <begin position="321"/>
        <end position="475"/>
    </location>
</feature>
<dbReference type="InterPro" id="IPR001117">
    <property type="entry name" value="Cu-oxidase_2nd"/>
</dbReference>
<feature type="non-terminal residue" evidence="10">
    <location>
        <position position="689"/>
    </location>
</feature>
<dbReference type="FunFam" id="2.60.40.420:FF:000038">
    <property type="entry name" value="Extracellular dihydrogeodin oxidase/laccase"/>
    <property type="match status" value="1"/>
</dbReference>
<feature type="domain" description="Plastocyanin-like" evidence="9">
    <location>
        <begin position="194"/>
        <end position="310"/>
    </location>
</feature>
<keyword evidence="2" id="KW-0479">Metal-binding</keyword>
<dbReference type="CDD" id="cd13854">
    <property type="entry name" value="CuRO_1_MaLCC_like"/>
    <property type="match status" value="1"/>
</dbReference>
<dbReference type="SUPFAM" id="SSF49503">
    <property type="entry name" value="Cupredoxins"/>
    <property type="match status" value="3"/>
</dbReference>
<evidence type="ECO:0000256" key="1">
    <source>
        <dbReference type="ARBA" id="ARBA00010609"/>
    </source>
</evidence>
<evidence type="ECO:0000256" key="5">
    <source>
        <dbReference type="ARBA" id="ARBA00023008"/>
    </source>
</evidence>
<organism evidence="10">
    <name type="scientific">Hypocrella siamensis</name>
    <dbReference type="NCBI Taxonomy" id="696354"/>
    <lineage>
        <taxon>Eukaryota</taxon>
        <taxon>Fungi</taxon>
        <taxon>Dikarya</taxon>
        <taxon>Ascomycota</taxon>
        <taxon>Pezizomycotina</taxon>
        <taxon>Sordariomycetes</taxon>
        <taxon>Hypocreomycetidae</taxon>
        <taxon>Hypocreales</taxon>
        <taxon>Clavicipitaceae</taxon>
        <taxon>Hypocrella</taxon>
    </lineage>
</organism>
<dbReference type="InterPro" id="IPR011707">
    <property type="entry name" value="Cu-oxidase-like_N"/>
</dbReference>